<comment type="caution">
    <text evidence="2">The sequence shown here is derived from an EMBL/GenBank/DDBJ whole genome shotgun (WGS) entry which is preliminary data.</text>
</comment>
<evidence type="ECO:0000313" key="3">
    <source>
        <dbReference type="Proteomes" id="UP000887013"/>
    </source>
</evidence>
<keyword evidence="3" id="KW-1185">Reference proteome</keyword>
<keyword evidence="2" id="KW-0695">RNA-directed DNA polymerase</keyword>
<feature type="non-terminal residue" evidence="2">
    <location>
        <position position="1"/>
    </location>
</feature>
<dbReference type="GO" id="GO:0003964">
    <property type="term" value="F:RNA-directed DNA polymerase activity"/>
    <property type="evidence" value="ECO:0007669"/>
    <property type="project" value="UniProtKB-KW"/>
</dbReference>
<dbReference type="AlphaFoldDB" id="A0A8X6QG50"/>
<dbReference type="OrthoDB" id="6437051at2759"/>
<protein>
    <submittedName>
        <fullName evidence="2">RNA-directed DNA polymerase from mobile element jockey</fullName>
    </submittedName>
</protein>
<accession>A0A8X6QG50</accession>
<evidence type="ECO:0000313" key="2">
    <source>
        <dbReference type="EMBL" id="GFU25410.1"/>
    </source>
</evidence>
<gene>
    <name evidence="2" type="primary">pol_1137</name>
    <name evidence="2" type="ORF">NPIL_689661</name>
</gene>
<sequence length="183" mass="21058">KGRLRRPNNPDPLILFNNPIPWKNEVQYLGVILDNRLRYTSHINNICKKFKNKLLNLQPILKRKSKLSLQNKITIHKVYLQPILSYACAIWGNTINSNIEKIQVQQNRAIRLITGAPTFIPRKILHEETNIESITQIIQKLATHFYSSLEQHDNPTINALSSSTSYTGTRKPPPSSQIINPLF</sequence>
<name>A0A8X6QG50_NEPPI</name>
<evidence type="ECO:0000256" key="1">
    <source>
        <dbReference type="SAM" id="MobiDB-lite"/>
    </source>
</evidence>
<dbReference type="EMBL" id="BMAW01128422">
    <property type="protein sequence ID" value="GFU25410.1"/>
    <property type="molecule type" value="Genomic_DNA"/>
</dbReference>
<feature type="region of interest" description="Disordered" evidence="1">
    <location>
        <begin position="160"/>
        <end position="183"/>
    </location>
</feature>
<keyword evidence="2" id="KW-0548">Nucleotidyltransferase</keyword>
<keyword evidence="2" id="KW-0808">Transferase</keyword>
<dbReference type="Proteomes" id="UP000887013">
    <property type="component" value="Unassembled WGS sequence"/>
</dbReference>
<reference evidence="2" key="1">
    <citation type="submission" date="2020-08" db="EMBL/GenBank/DDBJ databases">
        <title>Multicomponent nature underlies the extraordinary mechanical properties of spider dragline silk.</title>
        <authorList>
            <person name="Kono N."/>
            <person name="Nakamura H."/>
            <person name="Mori M."/>
            <person name="Yoshida Y."/>
            <person name="Ohtoshi R."/>
            <person name="Malay A.D."/>
            <person name="Moran D.A.P."/>
            <person name="Tomita M."/>
            <person name="Numata K."/>
            <person name="Arakawa K."/>
        </authorList>
    </citation>
    <scope>NUCLEOTIDE SEQUENCE</scope>
</reference>
<organism evidence="2 3">
    <name type="scientific">Nephila pilipes</name>
    <name type="common">Giant wood spider</name>
    <name type="synonym">Nephila maculata</name>
    <dbReference type="NCBI Taxonomy" id="299642"/>
    <lineage>
        <taxon>Eukaryota</taxon>
        <taxon>Metazoa</taxon>
        <taxon>Ecdysozoa</taxon>
        <taxon>Arthropoda</taxon>
        <taxon>Chelicerata</taxon>
        <taxon>Arachnida</taxon>
        <taxon>Araneae</taxon>
        <taxon>Araneomorphae</taxon>
        <taxon>Entelegynae</taxon>
        <taxon>Araneoidea</taxon>
        <taxon>Nephilidae</taxon>
        <taxon>Nephila</taxon>
    </lineage>
</organism>
<proteinExistence type="predicted"/>